<sequence>MTRLTAHATCVVLGEAGVLIRGASGSGKSSLALALLDRARLAGGFAALVGDDRVRLARHHDRLVARPHPRVAGLIEVRGLGIREAAGLGHAALPACVLRLAVDLVAAGPRLSEPEAGRTRILGLDLPCLVADRALRDSGLVPGLVSAMLFACARTPTGVASRPHSPAESSAVEQGA</sequence>
<dbReference type="Proteomes" id="UP001055247">
    <property type="component" value="Unassembled WGS sequence"/>
</dbReference>
<dbReference type="InterPro" id="IPR011104">
    <property type="entry name" value="Hpr_kin/Pase_C"/>
</dbReference>
<evidence type="ECO:0000259" key="2">
    <source>
        <dbReference type="Pfam" id="PF07475"/>
    </source>
</evidence>
<dbReference type="SUPFAM" id="SSF53795">
    <property type="entry name" value="PEP carboxykinase-like"/>
    <property type="match status" value="1"/>
</dbReference>
<dbReference type="AlphaFoldDB" id="A0AAV4ZJL3"/>
<feature type="region of interest" description="Disordered" evidence="1">
    <location>
        <begin position="157"/>
        <end position="176"/>
    </location>
</feature>
<organism evidence="3 4">
    <name type="scientific">Methylobacterium hispanicum</name>
    <dbReference type="NCBI Taxonomy" id="270350"/>
    <lineage>
        <taxon>Bacteria</taxon>
        <taxon>Pseudomonadati</taxon>
        <taxon>Pseudomonadota</taxon>
        <taxon>Alphaproteobacteria</taxon>
        <taxon>Hyphomicrobiales</taxon>
        <taxon>Methylobacteriaceae</taxon>
        <taxon>Methylobacterium</taxon>
    </lineage>
</organism>
<gene>
    <name evidence="3" type="primary">hprK</name>
    <name evidence="3" type="ORF">BHAOGJBA_1866</name>
</gene>
<accession>A0AAV4ZJL3</accession>
<evidence type="ECO:0000256" key="1">
    <source>
        <dbReference type="SAM" id="MobiDB-lite"/>
    </source>
</evidence>
<dbReference type="Gene3D" id="3.40.50.300">
    <property type="entry name" value="P-loop containing nucleotide triphosphate hydrolases"/>
    <property type="match status" value="1"/>
</dbReference>
<feature type="domain" description="HPr kinase/phosphorylase C-terminal" evidence="2">
    <location>
        <begin position="4"/>
        <end position="85"/>
    </location>
</feature>
<dbReference type="EMBL" id="BPQO01000006">
    <property type="protein sequence ID" value="GJD88352.1"/>
    <property type="molecule type" value="Genomic_DNA"/>
</dbReference>
<evidence type="ECO:0000313" key="3">
    <source>
        <dbReference type="EMBL" id="GJD88352.1"/>
    </source>
</evidence>
<reference evidence="3" key="2">
    <citation type="submission" date="2021-08" db="EMBL/GenBank/DDBJ databases">
        <authorList>
            <person name="Tani A."/>
            <person name="Ola A."/>
            <person name="Ogura Y."/>
            <person name="Katsura K."/>
            <person name="Hayashi T."/>
        </authorList>
    </citation>
    <scope>NUCLEOTIDE SEQUENCE</scope>
    <source>
        <strain evidence="3">DSM 16372</strain>
    </source>
</reference>
<keyword evidence="3" id="KW-0808">Transferase</keyword>
<dbReference type="GO" id="GO:0005524">
    <property type="term" value="F:ATP binding"/>
    <property type="evidence" value="ECO:0007669"/>
    <property type="project" value="InterPro"/>
</dbReference>
<comment type="caution">
    <text evidence="3">The sequence shown here is derived from an EMBL/GenBank/DDBJ whole genome shotgun (WGS) entry which is preliminary data.</text>
</comment>
<protein>
    <submittedName>
        <fullName evidence="3">HPr kinase/phosphorylase</fullName>
    </submittedName>
</protein>
<feature type="compositionally biased region" description="Polar residues" evidence="1">
    <location>
        <begin position="167"/>
        <end position="176"/>
    </location>
</feature>
<dbReference type="Pfam" id="PF07475">
    <property type="entry name" value="Hpr_kinase_C"/>
    <property type="match status" value="1"/>
</dbReference>
<dbReference type="RefSeq" id="WP_082773244.1">
    <property type="nucleotide sequence ID" value="NZ_BPQO01000006.1"/>
</dbReference>
<proteinExistence type="predicted"/>
<dbReference type="CDD" id="cd01918">
    <property type="entry name" value="HprK_C"/>
    <property type="match status" value="1"/>
</dbReference>
<dbReference type="InterPro" id="IPR027417">
    <property type="entry name" value="P-loop_NTPase"/>
</dbReference>
<keyword evidence="4" id="KW-1185">Reference proteome</keyword>
<reference evidence="3" key="1">
    <citation type="journal article" date="2016" name="Front. Microbiol.">
        <title>Genome Sequence of the Piezophilic, Mesophilic Sulfate-Reducing Bacterium Desulfovibrio indicus J2T.</title>
        <authorList>
            <person name="Cao J."/>
            <person name="Maignien L."/>
            <person name="Shao Z."/>
            <person name="Alain K."/>
            <person name="Jebbar M."/>
        </authorList>
    </citation>
    <scope>NUCLEOTIDE SEQUENCE</scope>
    <source>
        <strain evidence="3">DSM 16372</strain>
    </source>
</reference>
<keyword evidence="3" id="KW-0418">Kinase</keyword>
<name>A0AAV4ZJL3_9HYPH</name>
<dbReference type="GO" id="GO:0006109">
    <property type="term" value="P:regulation of carbohydrate metabolic process"/>
    <property type="evidence" value="ECO:0007669"/>
    <property type="project" value="InterPro"/>
</dbReference>
<dbReference type="GO" id="GO:0000155">
    <property type="term" value="F:phosphorelay sensor kinase activity"/>
    <property type="evidence" value="ECO:0007669"/>
    <property type="project" value="InterPro"/>
</dbReference>
<evidence type="ECO:0000313" key="4">
    <source>
        <dbReference type="Proteomes" id="UP001055247"/>
    </source>
</evidence>